<dbReference type="PANTHER" id="PTHR43757">
    <property type="entry name" value="AMINOMETHYLTRANSFERASE"/>
    <property type="match status" value="1"/>
</dbReference>
<dbReference type="SUPFAM" id="SSF103025">
    <property type="entry name" value="Folate-binding domain"/>
    <property type="match status" value="1"/>
</dbReference>
<evidence type="ECO:0000256" key="1">
    <source>
        <dbReference type="PIRSR" id="PIRSR006487-1"/>
    </source>
</evidence>
<evidence type="ECO:0000313" key="4">
    <source>
        <dbReference type="EMBL" id="WDI32133.1"/>
    </source>
</evidence>
<dbReference type="InterPro" id="IPR029043">
    <property type="entry name" value="GcvT/YgfZ_C"/>
</dbReference>
<proteinExistence type="predicted"/>
<dbReference type="KEGG" id="hfl:PUV54_02870"/>
<dbReference type="RefSeq" id="WP_274494024.1">
    <property type="nucleotide sequence ID" value="NZ_CP118166.1"/>
</dbReference>
<sequence>MIFPGEDILVDSPRTTPLFPAVASASEANLWTSINGWTAARIYSSVSEEYEAAKSAAVLADLGPLTRYSVRGGDAADFLSRLSTAPAAGLQVGESARGLILDDDGLVVDLVEVSRLSEALFVITVPSPHGRRIQLARRGMDVNVDDISGQVAALGVFGPQTSAVLSAAGLKSVNETIAASSVLRGVETAARPIQFGALPGVELIFPKEEALTIWERIMRRSAGKPIGVDTLEILRLESGAPRPGIDFIAADRARKSGESGRTPEEIGLAHLAPLDRGWFNGRRGLRERAGRPENRLISLAIDDEKTMRGAAVFQAGKKAGKITSFAWSPSRKRVVAFADISAATYGKDYEISLPAPAEGVVAARRLDTPESALASAFANEQGGSSGAATDFRR</sequence>
<evidence type="ECO:0000313" key="5">
    <source>
        <dbReference type="Proteomes" id="UP001214043"/>
    </source>
</evidence>
<dbReference type="AlphaFoldDB" id="A0AAE9ZFT6"/>
<dbReference type="InterPro" id="IPR027266">
    <property type="entry name" value="TrmE/GcvT-like"/>
</dbReference>
<dbReference type="EMBL" id="CP118166">
    <property type="protein sequence ID" value="WDI32133.1"/>
    <property type="molecule type" value="Genomic_DNA"/>
</dbReference>
<dbReference type="InterPro" id="IPR013977">
    <property type="entry name" value="GcvT_C"/>
</dbReference>
<dbReference type="Proteomes" id="UP001214043">
    <property type="component" value="Chromosome"/>
</dbReference>
<dbReference type="Pfam" id="PF01571">
    <property type="entry name" value="GCV_T"/>
    <property type="match status" value="1"/>
</dbReference>
<evidence type="ECO:0000259" key="2">
    <source>
        <dbReference type="Pfam" id="PF01571"/>
    </source>
</evidence>
<reference evidence="4" key="1">
    <citation type="submission" date="2023-02" db="EMBL/GenBank/DDBJ databases">
        <title>Genome sequence of Hyphococcus flavus.</title>
        <authorList>
            <person name="Rong J.-C."/>
            <person name="Zhao Q."/>
            <person name="Yi M."/>
            <person name="Wu J.-Y."/>
        </authorList>
    </citation>
    <scope>NUCLEOTIDE SEQUENCE</scope>
    <source>
        <strain evidence="4">MCCC 1K03223</strain>
    </source>
</reference>
<dbReference type="InterPro" id="IPR006222">
    <property type="entry name" value="GCVT_N"/>
</dbReference>
<feature type="binding site" evidence="1">
    <location>
        <position position="202"/>
    </location>
    <ligand>
        <name>substrate</name>
    </ligand>
</feature>
<evidence type="ECO:0000259" key="3">
    <source>
        <dbReference type="Pfam" id="PF08669"/>
    </source>
</evidence>
<dbReference type="PANTHER" id="PTHR43757:SF2">
    <property type="entry name" value="AMINOMETHYLTRANSFERASE, MITOCHONDRIAL"/>
    <property type="match status" value="1"/>
</dbReference>
<name>A0AAE9ZFT6_9PROT</name>
<accession>A0AAE9ZFT6</accession>
<keyword evidence="5" id="KW-1185">Reference proteome</keyword>
<gene>
    <name evidence="4" type="ORF">PUV54_02870</name>
</gene>
<protein>
    <submittedName>
        <fullName evidence="4">Glycine cleavage T C-terminal barrel domain-containing protein</fullName>
    </submittedName>
</protein>
<dbReference type="PIRSF" id="PIRSF006487">
    <property type="entry name" value="GcvT"/>
    <property type="match status" value="1"/>
</dbReference>
<dbReference type="SUPFAM" id="SSF101790">
    <property type="entry name" value="Aminomethyltransferase beta-barrel domain"/>
    <property type="match status" value="1"/>
</dbReference>
<feature type="domain" description="GCVT N-terminal" evidence="2">
    <location>
        <begin position="31"/>
        <end position="249"/>
    </location>
</feature>
<dbReference type="Gene3D" id="3.30.1360.120">
    <property type="entry name" value="Probable tRNA modification gtpase trme, domain 1"/>
    <property type="match status" value="1"/>
</dbReference>
<feature type="domain" description="Aminomethyltransferase C-terminal" evidence="3">
    <location>
        <begin position="295"/>
        <end position="353"/>
    </location>
</feature>
<dbReference type="Pfam" id="PF08669">
    <property type="entry name" value="GCV_T_C"/>
    <property type="match status" value="1"/>
</dbReference>
<dbReference type="InterPro" id="IPR028896">
    <property type="entry name" value="GcvT/YgfZ/DmdA"/>
</dbReference>
<organism evidence="4 5">
    <name type="scientific">Hyphococcus flavus</name>
    <dbReference type="NCBI Taxonomy" id="1866326"/>
    <lineage>
        <taxon>Bacteria</taxon>
        <taxon>Pseudomonadati</taxon>
        <taxon>Pseudomonadota</taxon>
        <taxon>Alphaproteobacteria</taxon>
        <taxon>Parvularculales</taxon>
        <taxon>Parvularculaceae</taxon>
        <taxon>Hyphococcus</taxon>
    </lineage>
</organism>